<evidence type="ECO:0000313" key="2">
    <source>
        <dbReference type="EMBL" id="ROO27457.1"/>
    </source>
</evidence>
<dbReference type="Proteomes" id="UP000285310">
    <property type="component" value="Unassembled WGS sequence"/>
</dbReference>
<sequence>MRDVQFRPDYEESEQLRHSYYEWQAYETIRAQREEEYKFLKARGKKLDALESVERKIQKRSLRNGLLFLKVGFHIVVFLAAIVILYKAL</sequence>
<evidence type="ECO:0000313" key="3">
    <source>
        <dbReference type="Proteomes" id="UP000285310"/>
    </source>
</evidence>
<gene>
    <name evidence="2" type="ORF">SAJA_09575</name>
</gene>
<proteinExistence type="predicted"/>
<keyword evidence="1" id="KW-0472">Membrane</keyword>
<dbReference type="EMBL" id="AYKG01000027">
    <property type="protein sequence ID" value="ROO27457.1"/>
    <property type="molecule type" value="Genomic_DNA"/>
</dbReference>
<keyword evidence="3" id="KW-1185">Reference proteome</keyword>
<name>A0A423PPE6_9GAMM</name>
<evidence type="ECO:0000256" key="1">
    <source>
        <dbReference type="SAM" id="Phobius"/>
    </source>
</evidence>
<keyword evidence="1" id="KW-1133">Transmembrane helix</keyword>
<comment type="caution">
    <text evidence="2">The sequence shown here is derived from an EMBL/GenBank/DDBJ whole genome shotgun (WGS) entry which is preliminary data.</text>
</comment>
<dbReference type="InParanoid" id="A0A423PPE6"/>
<reference evidence="2 3" key="1">
    <citation type="submission" date="2013-10" db="EMBL/GenBank/DDBJ databases">
        <title>Salinisphaera japonica YTM-1 Genome Sequencing.</title>
        <authorList>
            <person name="Lai Q."/>
            <person name="Li C."/>
            <person name="Shao Z."/>
        </authorList>
    </citation>
    <scope>NUCLEOTIDE SEQUENCE [LARGE SCALE GENOMIC DNA]</scope>
    <source>
        <strain evidence="2 3">YTM-1</strain>
    </source>
</reference>
<organism evidence="2 3">
    <name type="scientific">Salinisphaera japonica YTM-1</name>
    <dbReference type="NCBI Taxonomy" id="1209778"/>
    <lineage>
        <taxon>Bacteria</taxon>
        <taxon>Pseudomonadati</taxon>
        <taxon>Pseudomonadota</taxon>
        <taxon>Gammaproteobacteria</taxon>
        <taxon>Salinisphaerales</taxon>
        <taxon>Salinisphaeraceae</taxon>
        <taxon>Salinisphaera</taxon>
    </lineage>
</organism>
<keyword evidence="1" id="KW-0812">Transmembrane</keyword>
<dbReference type="AlphaFoldDB" id="A0A423PPE6"/>
<protein>
    <submittedName>
        <fullName evidence="2">Uncharacterized protein</fullName>
    </submittedName>
</protein>
<accession>A0A423PPE6</accession>
<feature type="transmembrane region" description="Helical" evidence="1">
    <location>
        <begin position="65"/>
        <end position="86"/>
    </location>
</feature>